<feature type="region of interest" description="Disordered" evidence="1">
    <location>
        <begin position="79"/>
        <end position="159"/>
    </location>
</feature>
<proteinExistence type="predicted"/>
<dbReference type="EMBL" id="CAJOBC010001891">
    <property type="protein sequence ID" value="CAF3704409.1"/>
    <property type="molecule type" value="Genomic_DNA"/>
</dbReference>
<dbReference type="Proteomes" id="UP000663829">
    <property type="component" value="Unassembled WGS sequence"/>
</dbReference>
<feature type="region of interest" description="Disordered" evidence="1">
    <location>
        <begin position="21"/>
        <end position="41"/>
    </location>
</feature>
<feature type="compositionally biased region" description="Low complexity" evidence="1">
    <location>
        <begin position="123"/>
        <end position="141"/>
    </location>
</feature>
<keyword evidence="4" id="KW-1185">Reference proteome</keyword>
<evidence type="ECO:0000313" key="3">
    <source>
        <dbReference type="EMBL" id="CAF3704409.1"/>
    </source>
</evidence>
<dbReference type="EMBL" id="CAJNOQ010001891">
    <property type="protein sequence ID" value="CAF0925756.1"/>
    <property type="molecule type" value="Genomic_DNA"/>
</dbReference>
<evidence type="ECO:0000256" key="1">
    <source>
        <dbReference type="SAM" id="MobiDB-lite"/>
    </source>
</evidence>
<comment type="caution">
    <text evidence="2">The sequence shown here is derived from an EMBL/GenBank/DDBJ whole genome shotgun (WGS) entry which is preliminary data.</text>
</comment>
<feature type="compositionally biased region" description="Polar residues" evidence="1">
    <location>
        <begin position="239"/>
        <end position="248"/>
    </location>
</feature>
<organism evidence="2 4">
    <name type="scientific">Didymodactylos carnosus</name>
    <dbReference type="NCBI Taxonomy" id="1234261"/>
    <lineage>
        <taxon>Eukaryota</taxon>
        <taxon>Metazoa</taxon>
        <taxon>Spiralia</taxon>
        <taxon>Gnathifera</taxon>
        <taxon>Rotifera</taxon>
        <taxon>Eurotatoria</taxon>
        <taxon>Bdelloidea</taxon>
        <taxon>Philodinida</taxon>
        <taxon>Philodinidae</taxon>
        <taxon>Didymodactylos</taxon>
    </lineage>
</organism>
<feature type="compositionally biased region" description="Basic residues" evidence="1">
    <location>
        <begin position="83"/>
        <end position="93"/>
    </location>
</feature>
<name>A0A814BEA6_9BILA</name>
<protein>
    <submittedName>
        <fullName evidence="2">Uncharacterized protein</fullName>
    </submittedName>
</protein>
<evidence type="ECO:0000313" key="4">
    <source>
        <dbReference type="Proteomes" id="UP000663829"/>
    </source>
</evidence>
<gene>
    <name evidence="2" type="ORF">GPM918_LOCUS9907</name>
    <name evidence="3" type="ORF">SRO942_LOCUS9908</name>
</gene>
<feature type="compositionally biased region" description="Basic and acidic residues" evidence="1">
    <location>
        <begin position="142"/>
        <end position="151"/>
    </location>
</feature>
<reference evidence="2" key="1">
    <citation type="submission" date="2021-02" db="EMBL/GenBank/DDBJ databases">
        <authorList>
            <person name="Nowell W R."/>
        </authorList>
    </citation>
    <scope>NUCLEOTIDE SEQUENCE</scope>
</reference>
<dbReference type="OrthoDB" id="10038987at2759"/>
<sequence length="248" mass="28389">MPVSFYKMKLVPPNLFANSKVPKMDSDAEAEDVIDKSEKQENLNIDLKRQKNLEDNRKFLESLKLPSLQKDLKNLTTFVHEKKSQKKLSRKSHGSVETQTPRRSSRIKSQPKPDYGGKDEDNSYSSSSGNDESYSSSSRSSGNEKKDRYDSSKAMMTNNDEFSWMPYAHKRKKQYQLHTVFDDNDKMNQKPREKEIVVRPKTSVKIFTPNIGARAAQVDNKNTKKSARNNGKIPKQNFLAISSSSDDE</sequence>
<feature type="region of interest" description="Disordered" evidence="1">
    <location>
        <begin position="219"/>
        <end position="248"/>
    </location>
</feature>
<dbReference type="AlphaFoldDB" id="A0A814BEA6"/>
<accession>A0A814BEA6</accession>
<dbReference type="Proteomes" id="UP000681722">
    <property type="component" value="Unassembled WGS sequence"/>
</dbReference>
<evidence type="ECO:0000313" key="2">
    <source>
        <dbReference type="EMBL" id="CAF0925756.1"/>
    </source>
</evidence>